<feature type="chain" id="PRO_5041262394" evidence="8">
    <location>
        <begin position="18"/>
        <end position="377"/>
    </location>
</feature>
<dbReference type="GO" id="GO:0005337">
    <property type="term" value="F:nucleoside transmembrane transporter activity"/>
    <property type="evidence" value="ECO:0007669"/>
    <property type="project" value="InterPro"/>
</dbReference>
<comment type="similarity">
    <text evidence="2">Belongs to the SLC29A/ENT transporter (TC 2.A.57) family.</text>
</comment>
<keyword evidence="6 7" id="KW-0472">Membrane</keyword>
<name>A0AA36NHG1_9DINO</name>
<evidence type="ECO:0000256" key="7">
    <source>
        <dbReference type="SAM" id="Phobius"/>
    </source>
</evidence>
<evidence type="ECO:0000256" key="3">
    <source>
        <dbReference type="ARBA" id="ARBA00022448"/>
    </source>
</evidence>
<proteinExistence type="inferred from homology"/>
<keyword evidence="5 7" id="KW-1133">Transmembrane helix</keyword>
<dbReference type="PANTHER" id="PTHR10332">
    <property type="entry name" value="EQUILIBRATIVE NUCLEOSIDE TRANSPORTER"/>
    <property type="match status" value="1"/>
</dbReference>
<feature type="transmembrane region" description="Helical" evidence="7">
    <location>
        <begin position="136"/>
        <end position="156"/>
    </location>
</feature>
<keyword evidence="8" id="KW-0732">Signal</keyword>
<evidence type="ECO:0000256" key="8">
    <source>
        <dbReference type="SAM" id="SignalP"/>
    </source>
</evidence>
<dbReference type="EMBL" id="CAUJNA010003450">
    <property type="protein sequence ID" value="CAJ1402368.1"/>
    <property type="molecule type" value="Genomic_DNA"/>
</dbReference>
<protein>
    <submittedName>
        <fullName evidence="9">Uncharacterized protein</fullName>
    </submittedName>
</protein>
<feature type="transmembrane region" description="Helical" evidence="7">
    <location>
        <begin position="72"/>
        <end position="93"/>
    </location>
</feature>
<evidence type="ECO:0000256" key="6">
    <source>
        <dbReference type="ARBA" id="ARBA00023136"/>
    </source>
</evidence>
<feature type="signal peptide" evidence="8">
    <location>
        <begin position="1"/>
        <end position="17"/>
    </location>
</feature>
<comment type="subcellular location">
    <subcellularLocation>
        <location evidence="1">Membrane</location>
        <topology evidence="1">Multi-pass membrane protein</topology>
    </subcellularLocation>
</comment>
<feature type="transmembrane region" description="Helical" evidence="7">
    <location>
        <begin position="176"/>
        <end position="199"/>
    </location>
</feature>
<organism evidence="9 10">
    <name type="scientific">Effrenium voratum</name>
    <dbReference type="NCBI Taxonomy" id="2562239"/>
    <lineage>
        <taxon>Eukaryota</taxon>
        <taxon>Sar</taxon>
        <taxon>Alveolata</taxon>
        <taxon>Dinophyceae</taxon>
        <taxon>Suessiales</taxon>
        <taxon>Symbiodiniaceae</taxon>
        <taxon>Effrenium</taxon>
    </lineage>
</organism>
<dbReference type="InterPro" id="IPR002259">
    <property type="entry name" value="Eqnu_transpt"/>
</dbReference>
<comment type="caution">
    <text evidence="9">The sequence shown here is derived from an EMBL/GenBank/DDBJ whole genome shotgun (WGS) entry which is preliminary data.</text>
</comment>
<evidence type="ECO:0000256" key="4">
    <source>
        <dbReference type="ARBA" id="ARBA00022692"/>
    </source>
</evidence>
<gene>
    <name evidence="9" type="ORF">EVOR1521_LOCUS25280</name>
</gene>
<feature type="transmembrane region" description="Helical" evidence="7">
    <location>
        <begin position="99"/>
        <end position="124"/>
    </location>
</feature>
<dbReference type="PANTHER" id="PTHR10332:SF10">
    <property type="entry name" value="EQUILIBRATIVE NUCLEOSIDE TRANSPORTER 4"/>
    <property type="match status" value="1"/>
</dbReference>
<keyword evidence="3" id="KW-0813">Transport</keyword>
<keyword evidence="10" id="KW-1185">Reference proteome</keyword>
<evidence type="ECO:0000313" key="9">
    <source>
        <dbReference type="EMBL" id="CAJ1402368.1"/>
    </source>
</evidence>
<keyword evidence="4 7" id="KW-0812">Transmembrane</keyword>
<evidence type="ECO:0000256" key="2">
    <source>
        <dbReference type="ARBA" id="ARBA00007965"/>
    </source>
</evidence>
<reference evidence="9" key="1">
    <citation type="submission" date="2023-08" db="EMBL/GenBank/DDBJ databases">
        <authorList>
            <person name="Chen Y."/>
            <person name="Shah S."/>
            <person name="Dougan E. K."/>
            <person name="Thang M."/>
            <person name="Chan C."/>
        </authorList>
    </citation>
    <scope>NUCLEOTIDE SEQUENCE</scope>
</reference>
<dbReference type="PRINTS" id="PR01130">
    <property type="entry name" value="DERENTRNSPRT"/>
</dbReference>
<evidence type="ECO:0000313" key="10">
    <source>
        <dbReference type="Proteomes" id="UP001178507"/>
    </source>
</evidence>
<evidence type="ECO:0000256" key="1">
    <source>
        <dbReference type="ARBA" id="ARBA00004141"/>
    </source>
</evidence>
<dbReference type="GO" id="GO:0005886">
    <property type="term" value="C:plasma membrane"/>
    <property type="evidence" value="ECO:0007669"/>
    <property type="project" value="TreeGrafter"/>
</dbReference>
<sequence>MFSRDQLALMCLGVCTLLPYNCLLNSQPYFEQHPFEGLDFPFTSMMTYSLCLCSSQLWLTCKGDSFSVNQRIGSAFIMQVVVCLSFFGITLAARGASGAHYYVPILLTIAVLALSNAVLQTGIFGVAGSISQEMSAAIMLGLGVSGLVSFFCSLLVQALQHAVNPEKSDTADAGMVVALVLWAICIAQTLSSCWVYFVYMRRRSPETSAAIAMLEEQRARPLEVSSSGSCESSEESRSAGAAQIFRRLVPILGEIWPQALNVCGVFLVTMSVFPGVLVHWEPLAGSSFVKARQVYGNLLIGCFQVGDVLGRSIAPPVGRVVGPPRLWILMLLRFAFIPLFMLGQRSPETGFWGSDAGRIVLCSIFAISNGLVEPTWP</sequence>
<dbReference type="Pfam" id="PF01733">
    <property type="entry name" value="Nucleoside_tran"/>
    <property type="match status" value="1"/>
</dbReference>
<dbReference type="Proteomes" id="UP001178507">
    <property type="component" value="Unassembled WGS sequence"/>
</dbReference>
<dbReference type="AlphaFoldDB" id="A0AA36NHG1"/>
<evidence type="ECO:0000256" key="5">
    <source>
        <dbReference type="ARBA" id="ARBA00022989"/>
    </source>
</evidence>
<accession>A0AA36NHG1</accession>